<keyword evidence="3" id="KW-1185">Reference proteome</keyword>
<evidence type="ECO:0000313" key="3">
    <source>
        <dbReference type="Proteomes" id="UP001527882"/>
    </source>
</evidence>
<name>A0ABT4QB39_9BACL</name>
<dbReference type="RefSeq" id="WP_269882584.1">
    <property type="nucleotide sequence ID" value="NZ_JAQAGZ010000010.1"/>
</dbReference>
<dbReference type="Proteomes" id="UP001527882">
    <property type="component" value="Unassembled WGS sequence"/>
</dbReference>
<proteinExistence type="predicted"/>
<comment type="caution">
    <text evidence="2">The sequence shown here is derived from an EMBL/GenBank/DDBJ whole genome shotgun (WGS) entry which is preliminary data.</text>
</comment>
<feature type="region of interest" description="Disordered" evidence="1">
    <location>
        <begin position="1"/>
        <end position="26"/>
    </location>
</feature>
<evidence type="ECO:0000313" key="2">
    <source>
        <dbReference type="EMBL" id="MCZ8514066.1"/>
    </source>
</evidence>
<protein>
    <submittedName>
        <fullName evidence="2">DUF1992 domain-containing protein</fullName>
    </submittedName>
</protein>
<reference evidence="2 3" key="1">
    <citation type="submission" date="2022-12" db="EMBL/GenBank/DDBJ databases">
        <title>Draft genome sequence of Paenibacillus sp. dW9.</title>
        <authorList>
            <person name="Choi E.-W."/>
            <person name="Kim D.-U."/>
        </authorList>
    </citation>
    <scope>NUCLEOTIDE SEQUENCE [LARGE SCALE GENOMIC DNA]</scope>
    <source>
        <strain evidence="3">dW9</strain>
    </source>
</reference>
<organism evidence="2 3">
    <name type="scientific">Paenibacillus gyeongsangnamensis</name>
    <dbReference type="NCBI Taxonomy" id="3388067"/>
    <lineage>
        <taxon>Bacteria</taxon>
        <taxon>Bacillati</taxon>
        <taxon>Bacillota</taxon>
        <taxon>Bacilli</taxon>
        <taxon>Bacillales</taxon>
        <taxon>Paenibacillaceae</taxon>
        <taxon>Paenibacillus</taxon>
    </lineage>
</organism>
<gene>
    <name evidence="2" type="ORF">O9H85_16870</name>
</gene>
<evidence type="ECO:0000256" key="1">
    <source>
        <dbReference type="SAM" id="MobiDB-lite"/>
    </source>
</evidence>
<feature type="compositionally biased region" description="Basic and acidic residues" evidence="1">
    <location>
        <begin position="1"/>
        <end position="18"/>
    </location>
</feature>
<sequence>MDRHNDKRPTVRKDDSERPTIPLPKETLEDVDLLAAAELSKRSAADEAYEEFVRKGGVDLLPGKGKPLVVPTGDIMETIMRQANVPPPWIMLRRELQGQLKKAAELLHDSPQDPEIDELIRTINEKIDLLNSRAPGLSQHRKKITRNNLQEQLEKWI</sequence>
<dbReference type="EMBL" id="JAQAGZ010000010">
    <property type="protein sequence ID" value="MCZ8514066.1"/>
    <property type="molecule type" value="Genomic_DNA"/>
</dbReference>
<accession>A0ABT4QB39</accession>